<proteinExistence type="predicted"/>
<evidence type="ECO:0000313" key="2">
    <source>
        <dbReference type="EMBL" id="CAK8999121.1"/>
    </source>
</evidence>
<dbReference type="EMBL" id="CAXAMN010002325">
    <property type="protein sequence ID" value="CAK8999121.1"/>
    <property type="molecule type" value="Genomic_DNA"/>
</dbReference>
<protein>
    <submittedName>
        <fullName evidence="2">Uncharacterized protein</fullName>
    </submittedName>
</protein>
<reference evidence="2 3" key="1">
    <citation type="submission" date="2024-02" db="EMBL/GenBank/DDBJ databases">
        <authorList>
            <person name="Chen Y."/>
            <person name="Shah S."/>
            <person name="Dougan E. K."/>
            <person name="Thang M."/>
            <person name="Chan C."/>
        </authorList>
    </citation>
    <scope>NUCLEOTIDE SEQUENCE [LARGE SCALE GENOMIC DNA]</scope>
</reference>
<feature type="compositionally biased region" description="Polar residues" evidence="1">
    <location>
        <begin position="296"/>
        <end position="312"/>
    </location>
</feature>
<sequence>MFRTVPWSHLNPLSLALQPYLGLSWSFVMRRAGEVGAQTSFELCENKRGALRRVFARISLSRPEYAKERKKPLSMAQHFHFEDYFCWLPIPTKIAEGMVMKHGHVDHAHMACFEGHIAKFRSFLRRALKRHTLGRQSPYEAVPQDADSAELNVYPEAAPGSTMGIIQRDTNGFWHYLAFRPVLASGSSEALRQELGRKRLVMLLGGEHAAADLLASESTDTARSVLLRPLVPPRPRKYLLPEALLKATPKSEGQERSPQSASRGRNMKELPYALGGSYQAMTSSPTLPSYLHGDEGQNSNPTTQSWAANGRS</sequence>
<comment type="caution">
    <text evidence="2">The sequence shown here is derived from an EMBL/GenBank/DDBJ whole genome shotgun (WGS) entry which is preliminary data.</text>
</comment>
<name>A0ABP0I983_9DINO</name>
<organism evidence="2 3">
    <name type="scientific">Durusdinium trenchii</name>
    <dbReference type="NCBI Taxonomy" id="1381693"/>
    <lineage>
        <taxon>Eukaryota</taxon>
        <taxon>Sar</taxon>
        <taxon>Alveolata</taxon>
        <taxon>Dinophyceae</taxon>
        <taxon>Suessiales</taxon>
        <taxon>Symbiodiniaceae</taxon>
        <taxon>Durusdinium</taxon>
    </lineage>
</organism>
<evidence type="ECO:0000256" key="1">
    <source>
        <dbReference type="SAM" id="MobiDB-lite"/>
    </source>
</evidence>
<feature type="region of interest" description="Disordered" evidence="1">
    <location>
        <begin position="241"/>
        <end position="312"/>
    </location>
</feature>
<gene>
    <name evidence="2" type="ORF">CCMP2556_LOCUS5531</name>
</gene>
<dbReference type="Proteomes" id="UP001642484">
    <property type="component" value="Unassembled WGS sequence"/>
</dbReference>
<evidence type="ECO:0000313" key="3">
    <source>
        <dbReference type="Proteomes" id="UP001642484"/>
    </source>
</evidence>
<accession>A0ABP0I983</accession>
<keyword evidence="3" id="KW-1185">Reference proteome</keyword>